<gene>
    <name evidence="1" type="ordered locus">DIP0082</name>
</gene>
<protein>
    <submittedName>
        <fullName evidence="1">Secreted protein</fullName>
    </submittedName>
</protein>
<dbReference type="EMBL" id="BX248354">
    <property type="protein sequence ID" value="CAE48588.1"/>
    <property type="molecule type" value="Genomic_DNA"/>
</dbReference>
<dbReference type="AlphaFoldDB" id="Q6NKE8"/>
<keyword evidence="2" id="KW-1185">Reference proteome</keyword>
<accession>Q6NKE8</accession>
<evidence type="ECO:0000313" key="1">
    <source>
        <dbReference type="EMBL" id="CAE48588.1"/>
    </source>
</evidence>
<organism evidence="1 2">
    <name type="scientific">Corynebacterium diphtheriae (strain ATCC 700971 / NCTC 13129 / Biotype gravis)</name>
    <dbReference type="NCBI Taxonomy" id="257309"/>
    <lineage>
        <taxon>Bacteria</taxon>
        <taxon>Bacillati</taxon>
        <taxon>Actinomycetota</taxon>
        <taxon>Actinomycetes</taxon>
        <taxon>Mycobacteriales</taxon>
        <taxon>Corynebacteriaceae</taxon>
        <taxon>Corynebacterium</taxon>
    </lineage>
</organism>
<dbReference type="HOGENOM" id="CLU_1822132_0_0_11"/>
<sequence length="141" mass="15152">MRGRKRKVRLSGVMTLTMFLKSAADYFVYFHTHFISTKIRSFFAAVATVFSALVFSCPLASAASDAIPEDATSRVVVEPGESFTFTFDDETSNDGVFTRSVNAVAFTGTFAAPQAEAGGIISYGLHVRCTGTGFLPLSAKI</sequence>
<dbReference type="Proteomes" id="UP000002198">
    <property type="component" value="Chromosome"/>
</dbReference>
<dbReference type="KEGG" id="cdi:DIP0082"/>
<evidence type="ECO:0000313" key="2">
    <source>
        <dbReference type="Proteomes" id="UP000002198"/>
    </source>
</evidence>
<proteinExistence type="predicted"/>
<name>Q6NKE8_CORDI</name>
<dbReference type="STRING" id="257309.DIP0082"/>
<reference evidence="1 2" key="1">
    <citation type="journal article" date="2003" name="Nucleic Acids Res.">
        <title>The complete genome sequence and analysis of Corynebacterium diphtheriae NCTC13129.</title>
        <authorList>
            <person name="Cerdeno-Tarraga A.M."/>
            <person name="Efstratiou A."/>
            <person name="Dover L.G."/>
            <person name="Holden M.T.G."/>
            <person name="Pallen M."/>
            <person name="Bentley S.D."/>
            <person name="Besra G.S."/>
            <person name="Churcher C."/>
            <person name="James K.D."/>
            <person name="De Zoysa A."/>
            <person name="Chillingworth T."/>
            <person name="Cronin A."/>
            <person name="Dowd L."/>
            <person name="Feltwell T."/>
            <person name="Hamlin N."/>
            <person name="Holroyd S."/>
            <person name="Jagels K."/>
            <person name="Moule S."/>
            <person name="Quail M.A."/>
            <person name="Rabbinowitsch E."/>
            <person name="Rutherford K."/>
            <person name="Thomson N.R."/>
            <person name="Unwin L."/>
            <person name="Whitehead S."/>
            <person name="Barrell B.G.Parkhill.J."/>
        </authorList>
    </citation>
    <scope>NUCLEOTIDE SEQUENCE [LARGE SCALE GENOMIC DNA]</scope>
    <source>
        <strain evidence="2">ATCC 700971 / NCTC 13129 / Biotype gravis</strain>
    </source>
</reference>